<keyword evidence="2" id="KW-1185">Reference proteome</keyword>
<comment type="caution">
    <text evidence="1">The sequence shown here is derived from an EMBL/GenBank/DDBJ whole genome shotgun (WGS) entry which is preliminary data.</text>
</comment>
<evidence type="ECO:0000313" key="2">
    <source>
        <dbReference type="Proteomes" id="UP000814140"/>
    </source>
</evidence>
<reference evidence="1" key="2">
    <citation type="journal article" date="2022" name="New Phytol.">
        <title>Evolutionary transition to the ectomycorrhizal habit in the genomes of a hyperdiverse lineage of mushroom-forming fungi.</title>
        <authorList>
            <person name="Looney B."/>
            <person name="Miyauchi S."/>
            <person name="Morin E."/>
            <person name="Drula E."/>
            <person name="Courty P.E."/>
            <person name="Kohler A."/>
            <person name="Kuo A."/>
            <person name="LaButti K."/>
            <person name="Pangilinan J."/>
            <person name="Lipzen A."/>
            <person name="Riley R."/>
            <person name="Andreopoulos W."/>
            <person name="He G."/>
            <person name="Johnson J."/>
            <person name="Nolan M."/>
            <person name="Tritt A."/>
            <person name="Barry K.W."/>
            <person name="Grigoriev I.V."/>
            <person name="Nagy L.G."/>
            <person name="Hibbett D."/>
            <person name="Henrissat B."/>
            <person name="Matheny P.B."/>
            <person name="Labbe J."/>
            <person name="Martin F.M."/>
        </authorList>
    </citation>
    <scope>NUCLEOTIDE SEQUENCE</scope>
    <source>
        <strain evidence="1">HHB10654</strain>
    </source>
</reference>
<accession>A0ACB8T688</accession>
<dbReference type="EMBL" id="MU277199">
    <property type="protein sequence ID" value="KAI0064250.1"/>
    <property type="molecule type" value="Genomic_DNA"/>
</dbReference>
<reference evidence="1" key="1">
    <citation type="submission" date="2021-03" db="EMBL/GenBank/DDBJ databases">
        <authorList>
            <consortium name="DOE Joint Genome Institute"/>
            <person name="Ahrendt S."/>
            <person name="Looney B.P."/>
            <person name="Miyauchi S."/>
            <person name="Morin E."/>
            <person name="Drula E."/>
            <person name="Courty P.E."/>
            <person name="Chicoki N."/>
            <person name="Fauchery L."/>
            <person name="Kohler A."/>
            <person name="Kuo A."/>
            <person name="Labutti K."/>
            <person name="Pangilinan J."/>
            <person name="Lipzen A."/>
            <person name="Riley R."/>
            <person name="Andreopoulos W."/>
            <person name="He G."/>
            <person name="Johnson J."/>
            <person name="Barry K.W."/>
            <person name="Grigoriev I.V."/>
            <person name="Nagy L."/>
            <person name="Hibbett D."/>
            <person name="Henrissat B."/>
            <person name="Matheny P.B."/>
            <person name="Labbe J."/>
            <person name="Martin F."/>
        </authorList>
    </citation>
    <scope>NUCLEOTIDE SEQUENCE</scope>
    <source>
        <strain evidence="1">HHB10654</strain>
    </source>
</reference>
<gene>
    <name evidence="1" type="ORF">BV25DRAFT_1800552</name>
</gene>
<name>A0ACB8T688_9AGAM</name>
<proteinExistence type="predicted"/>
<evidence type="ECO:0000313" key="1">
    <source>
        <dbReference type="EMBL" id="KAI0064250.1"/>
    </source>
</evidence>
<protein>
    <submittedName>
        <fullName evidence="1">Uncharacterized protein</fullName>
    </submittedName>
</protein>
<sequence>MLPEESSHVYTAGASLREGRHDAASGSGIWYSANHPDNKSLRLPGAAQSQKTSEIAAVLLAAQSATGFVPLTIYTNSEYAINGLTTHLRTWEDKGWIGVPDSAYFRAAAYHLKRRSAPIDFKKVKNPTSATGTRAAAALATTAAASPLDDETIDLTIPPSFNLQGAKLSTIAQATAYQAIRERRAPHTRLGTEARLAETRLDLGNFTHRLETDATLWRACRSPDLRAPIQQFIFRALHRSQKVGEHWASIPGYQDRALCPACDNTTESLDHILFRCDDPTAATIWALAKSLWPHGQDNWPQDKLGIVLASGCLTTRSQLLPRQGPTPHTAPTPLRPSAPGASRLLRILISESAYLIWVLRCERVISETQHTATTTTTRWMRAINDRLHTDQLNASRLIRTSKAVTRAQRTWAGTLADEHQLPGDWPKSHEVLVGIRAPRTPT</sequence>
<organism evidence="1 2">
    <name type="scientific">Artomyces pyxidatus</name>
    <dbReference type="NCBI Taxonomy" id="48021"/>
    <lineage>
        <taxon>Eukaryota</taxon>
        <taxon>Fungi</taxon>
        <taxon>Dikarya</taxon>
        <taxon>Basidiomycota</taxon>
        <taxon>Agaricomycotina</taxon>
        <taxon>Agaricomycetes</taxon>
        <taxon>Russulales</taxon>
        <taxon>Auriscalpiaceae</taxon>
        <taxon>Artomyces</taxon>
    </lineage>
</organism>
<dbReference type="Proteomes" id="UP000814140">
    <property type="component" value="Unassembled WGS sequence"/>
</dbReference>